<evidence type="ECO:0000256" key="2">
    <source>
        <dbReference type="SAM" id="Phobius"/>
    </source>
</evidence>
<organism evidence="3 4">
    <name type="scientific">Psychrobacillus insolitus</name>
    <dbReference type="NCBI Taxonomy" id="1461"/>
    <lineage>
        <taxon>Bacteria</taxon>
        <taxon>Bacillati</taxon>
        <taxon>Bacillota</taxon>
        <taxon>Bacilli</taxon>
        <taxon>Bacillales</taxon>
        <taxon>Bacillaceae</taxon>
        <taxon>Psychrobacillus</taxon>
    </lineage>
</organism>
<protein>
    <submittedName>
        <fullName evidence="3">Uncharacterized protein DUF4230</fullName>
    </submittedName>
</protein>
<dbReference type="RefSeq" id="WP_111439261.1">
    <property type="nucleotide sequence ID" value="NZ_QKZI01000002.1"/>
</dbReference>
<keyword evidence="1" id="KW-0175">Coiled coil</keyword>
<dbReference type="AlphaFoldDB" id="A0A2W7MI50"/>
<dbReference type="EMBL" id="QKZI01000002">
    <property type="protein sequence ID" value="PZX05821.1"/>
    <property type="molecule type" value="Genomic_DNA"/>
</dbReference>
<proteinExistence type="predicted"/>
<keyword evidence="4" id="KW-1185">Reference proteome</keyword>
<reference evidence="3 4" key="1">
    <citation type="submission" date="2018-06" db="EMBL/GenBank/DDBJ databases">
        <title>Genomic Encyclopedia of Type Strains, Phase IV (KMG-IV): sequencing the most valuable type-strain genomes for metagenomic binning, comparative biology and taxonomic classification.</title>
        <authorList>
            <person name="Goeker M."/>
        </authorList>
    </citation>
    <scope>NUCLEOTIDE SEQUENCE [LARGE SCALE GENOMIC DNA]</scope>
    <source>
        <strain evidence="3 4">DSM 5</strain>
    </source>
</reference>
<name>A0A2W7MI50_9BACI</name>
<evidence type="ECO:0000313" key="4">
    <source>
        <dbReference type="Proteomes" id="UP000248646"/>
    </source>
</evidence>
<keyword evidence="2" id="KW-1133">Transmembrane helix</keyword>
<dbReference type="Pfam" id="PF14014">
    <property type="entry name" value="DUF4230"/>
    <property type="match status" value="1"/>
</dbReference>
<comment type="caution">
    <text evidence="3">The sequence shown here is derived from an EMBL/GenBank/DDBJ whole genome shotgun (WGS) entry which is preliminary data.</text>
</comment>
<accession>A0A2W7MI50</accession>
<feature type="transmembrane region" description="Helical" evidence="2">
    <location>
        <begin position="54"/>
        <end position="76"/>
    </location>
</feature>
<dbReference type="InterPro" id="IPR025324">
    <property type="entry name" value="DUF4230"/>
</dbReference>
<gene>
    <name evidence="3" type="ORF">C7437_102287</name>
</gene>
<keyword evidence="2" id="KW-0812">Transmembrane</keyword>
<evidence type="ECO:0000256" key="1">
    <source>
        <dbReference type="SAM" id="Coils"/>
    </source>
</evidence>
<dbReference type="OrthoDB" id="152992at2"/>
<feature type="coiled-coil region" evidence="1">
    <location>
        <begin position="3"/>
        <end position="30"/>
    </location>
</feature>
<evidence type="ECO:0000313" key="3">
    <source>
        <dbReference type="EMBL" id="PZX05821.1"/>
    </source>
</evidence>
<keyword evidence="2" id="KW-0472">Membrane</keyword>
<dbReference type="Proteomes" id="UP000248646">
    <property type="component" value="Unassembled WGS sequence"/>
</dbReference>
<sequence length="250" mass="28065">MRQDDKIREMEKLLEELKTQKDQSAATIAEYPSKKQISFWKIPLTLFKIGRKSYLLIGLVIILLIASVPFAAFWAINGSTFTESKGSFVERVQALNELSTAQIYTKVIIERQDNAVFGQEIGIDLPGTKRKLLVVVPGSVTAGVDFSQITDADIQVDEENKTATLTLPKPVFLGGPEIFFDQVEVYSYEGLFREQADIKEGYEIAETAKEMMIEETTGQGILELAEENAAKSVSEMFQLVDYDVEVEFKE</sequence>